<dbReference type="InterPro" id="IPR000836">
    <property type="entry name" value="PRTase_dom"/>
</dbReference>
<dbReference type="PIRSF" id="PIRSF000485">
    <property type="entry name" value="Amd_phspho_trans"/>
    <property type="match status" value="1"/>
</dbReference>
<dbReference type="UniPathway" id="UPA00074">
    <property type="reaction ID" value="UER00124"/>
</dbReference>
<comment type="catalytic activity">
    <reaction evidence="7 8">
        <text>5-phospho-beta-D-ribosylamine + L-glutamate + diphosphate = 5-phospho-alpha-D-ribose 1-diphosphate + L-glutamine + H2O</text>
        <dbReference type="Rhea" id="RHEA:14905"/>
        <dbReference type="ChEBI" id="CHEBI:15377"/>
        <dbReference type="ChEBI" id="CHEBI:29985"/>
        <dbReference type="ChEBI" id="CHEBI:33019"/>
        <dbReference type="ChEBI" id="CHEBI:58017"/>
        <dbReference type="ChEBI" id="CHEBI:58359"/>
        <dbReference type="ChEBI" id="CHEBI:58681"/>
        <dbReference type="EC" id="2.4.2.14"/>
    </reaction>
</comment>
<keyword evidence="5 7" id="KW-0658">Purine biosynthesis</keyword>
<comment type="function">
    <text evidence="7">Catalyzes the formation of phosphoribosylamine from phosphoribosylpyrophosphate (PRPP) and glutamine.</text>
</comment>
<dbReference type="Pfam" id="PF00156">
    <property type="entry name" value="Pribosyltran"/>
    <property type="match status" value="1"/>
</dbReference>
<feature type="binding site" evidence="7 11">
    <location>
        <position position="250"/>
    </location>
    <ligand>
        <name>[4Fe-4S] cluster</name>
        <dbReference type="ChEBI" id="CHEBI:49883"/>
    </ligand>
</feature>
<dbReference type="InterPro" id="IPR035584">
    <property type="entry name" value="PurF_N"/>
</dbReference>
<sequence>MINLKEECGVAGVIIHDPAPPTNIVAFKLYYALYALQHRGQDSTGIVVFDGSKPRSIKRMGLVSEAYSRDTLQDIVGYVGVGHVRNATYGTQTIENCQPFVLNFKGGTIAISHNGNLVNSTELRDELESEGRIFTTALDAEIIGLLLVKELLKQEPVDALKSVMKRIIGSYALTIMINGDLYAVRDPIGNKPICYGEIEGGYAAVSESVALDTIKGKLVRDLMPGEIIVFKKTGEVESIMTTDSSFAAHCVFEYIYLARPDSIIDGQLVYSARERIGNELAREHPAAADIISPVPDSGIAAAIGYSRESGTKYLEGLMKNRYIGRTFILPHQEMREMAVRLKMNTIGENLKDKSVVLVDDSVVRGTTSRRIIDMIKDAGAKEVHLRVASPPIVGPCYLGIDMPTRAELIATHKTIEGICAAVNADTIGYLSADGLVKAIGIDKSKLCLGCITESYPVPIPGEKCYCDKQCKMDDFVPEGEKKEE</sequence>
<dbReference type="GO" id="GO:0051539">
    <property type="term" value="F:4 iron, 4 sulfur cluster binding"/>
    <property type="evidence" value="ECO:0007669"/>
    <property type="project" value="UniProtKB-KW"/>
</dbReference>
<comment type="caution">
    <text evidence="13">The sequence shown here is derived from an EMBL/GenBank/DDBJ whole genome shotgun (WGS) entry which is preliminary data.</text>
</comment>
<evidence type="ECO:0000256" key="3">
    <source>
        <dbReference type="ARBA" id="ARBA00022676"/>
    </source>
</evidence>
<keyword evidence="14" id="KW-1185">Reference proteome</keyword>
<dbReference type="Gene3D" id="3.40.50.2020">
    <property type="match status" value="1"/>
</dbReference>
<evidence type="ECO:0000313" key="13">
    <source>
        <dbReference type="EMBL" id="TDQ68234.1"/>
    </source>
</evidence>
<feature type="binding site" evidence="7 11">
    <location>
        <position position="447"/>
    </location>
    <ligand>
        <name>[4Fe-4S] cluster</name>
        <dbReference type="ChEBI" id="CHEBI:49883"/>
    </ligand>
</feature>
<dbReference type="Proteomes" id="UP000294855">
    <property type="component" value="Unassembled WGS sequence"/>
</dbReference>
<dbReference type="InterPro" id="IPR029055">
    <property type="entry name" value="Ntn_hydrolases_N"/>
</dbReference>
<keyword evidence="7 10" id="KW-0460">Magnesium</keyword>
<comment type="similarity">
    <text evidence="2 7 8">In the C-terminal section; belongs to the purine/pyrimidine phosphoribosyltransferase family.</text>
</comment>
<evidence type="ECO:0000256" key="9">
    <source>
        <dbReference type="PIRSR" id="PIRSR000485-1"/>
    </source>
</evidence>
<feature type="active site" description="Nucleophile" evidence="7 9">
    <location>
        <position position="8"/>
    </location>
</feature>
<keyword evidence="7 11" id="KW-0411">Iron-sulfur</keyword>
<evidence type="ECO:0000256" key="10">
    <source>
        <dbReference type="PIRSR" id="PIRSR000485-2"/>
    </source>
</evidence>
<evidence type="ECO:0000256" key="7">
    <source>
        <dbReference type="HAMAP-Rule" id="MF_01931"/>
    </source>
</evidence>
<dbReference type="EMBL" id="SNYS01000009">
    <property type="protein sequence ID" value="TDQ68234.1"/>
    <property type="molecule type" value="Genomic_DNA"/>
</dbReference>
<dbReference type="GO" id="GO:0009113">
    <property type="term" value="P:purine nucleobase biosynthetic process"/>
    <property type="evidence" value="ECO:0007669"/>
    <property type="project" value="UniProtKB-UniRule"/>
</dbReference>
<proteinExistence type="inferred from homology"/>
<evidence type="ECO:0000256" key="1">
    <source>
        <dbReference type="ARBA" id="ARBA00005209"/>
    </source>
</evidence>
<keyword evidence="7 10" id="KW-0479">Metal-binding</keyword>
<dbReference type="GO" id="GO:0000287">
    <property type="term" value="F:magnesium ion binding"/>
    <property type="evidence" value="ECO:0007669"/>
    <property type="project" value="UniProtKB-UniRule"/>
</dbReference>
<dbReference type="GO" id="GO:0006189">
    <property type="term" value="P:'de novo' IMP biosynthetic process"/>
    <property type="evidence" value="ECO:0007669"/>
    <property type="project" value="UniProtKB-UniRule"/>
</dbReference>
<keyword evidence="7 11" id="KW-0408">Iron</keyword>
<feature type="binding site" evidence="7 10">
    <location>
        <position position="297"/>
    </location>
    <ligand>
        <name>Mg(2+)</name>
        <dbReference type="ChEBI" id="CHEBI:18420"/>
    </ligand>
</feature>
<evidence type="ECO:0000256" key="8">
    <source>
        <dbReference type="PIRNR" id="PIRNR000485"/>
    </source>
</evidence>
<evidence type="ECO:0000256" key="4">
    <source>
        <dbReference type="ARBA" id="ARBA00022679"/>
    </source>
</evidence>
<keyword evidence="7" id="KW-0004">4Fe-4S</keyword>
<organism evidence="13 14">
    <name type="scientific">Methanimicrococcus blatticola</name>
    <dbReference type="NCBI Taxonomy" id="91560"/>
    <lineage>
        <taxon>Archaea</taxon>
        <taxon>Methanobacteriati</taxon>
        <taxon>Methanobacteriota</taxon>
        <taxon>Stenosarchaea group</taxon>
        <taxon>Methanomicrobia</taxon>
        <taxon>Methanosarcinales</taxon>
        <taxon>Methanosarcinaceae</taxon>
        <taxon>Methanimicrococcus</taxon>
    </lineage>
</organism>
<dbReference type="CDD" id="cd06223">
    <property type="entry name" value="PRTases_typeI"/>
    <property type="match status" value="1"/>
</dbReference>
<dbReference type="AlphaFoldDB" id="A0A484F314"/>
<reference evidence="13 14" key="1">
    <citation type="submission" date="2019-03" db="EMBL/GenBank/DDBJ databases">
        <title>Genomic Encyclopedia of Type Strains, Phase IV (KMG-IV): sequencing the most valuable type-strain genomes for metagenomic binning, comparative biology and taxonomic classification.</title>
        <authorList>
            <person name="Goeker M."/>
        </authorList>
    </citation>
    <scope>NUCLEOTIDE SEQUENCE [LARGE SCALE GENOMIC DNA]</scope>
    <source>
        <strain evidence="13 14">DSM 13328</strain>
    </source>
</reference>
<comment type="cofactor">
    <cofactor evidence="7 10">
        <name>Mg(2+)</name>
        <dbReference type="ChEBI" id="CHEBI:18420"/>
    </cofactor>
    <text evidence="7 10">Binds 1 Mg(2+) ion per subunit.</text>
</comment>
<dbReference type="NCBIfam" id="TIGR01134">
    <property type="entry name" value="purF"/>
    <property type="match status" value="1"/>
</dbReference>
<evidence type="ECO:0000256" key="2">
    <source>
        <dbReference type="ARBA" id="ARBA00010138"/>
    </source>
</evidence>
<feature type="domain" description="Glutamine amidotransferase type-2" evidence="12">
    <location>
        <begin position="8"/>
        <end position="233"/>
    </location>
</feature>
<dbReference type="InterPro" id="IPR005854">
    <property type="entry name" value="PurF"/>
</dbReference>
<dbReference type="PROSITE" id="PS51278">
    <property type="entry name" value="GATASE_TYPE_2"/>
    <property type="match status" value="1"/>
</dbReference>
<dbReference type="HAMAP" id="MF_01931">
    <property type="entry name" value="PurF"/>
    <property type="match status" value="1"/>
</dbReference>
<dbReference type="CDD" id="cd00715">
    <property type="entry name" value="GPATase_N"/>
    <property type="match status" value="1"/>
</dbReference>
<evidence type="ECO:0000256" key="11">
    <source>
        <dbReference type="PIRSR" id="PIRSR000485-3"/>
    </source>
</evidence>
<evidence type="ECO:0000256" key="6">
    <source>
        <dbReference type="ARBA" id="ARBA00022962"/>
    </source>
</evidence>
<gene>
    <name evidence="7" type="primary">purF</name>
    <name evidence="13" type="ORF">C7391_1172</name>
</gene>
<feature type="binding site" evidence="7 11">
    <location>
        <position position="396"/>
    </location>
    <ligand>
        <name>[4Fe-4S] cluster</name>
        <dbReference type="ChEBI" id="CHEBI:49883"/>
    </ligand>
</feature>
<comment type="cofactor">
    <cofactor evidence="7 11">
        <name>[4Fe-4S] cluster</name>
        <dbReference type="ChEBI" id="CHEBI:49883"/>
    </cofactor>
    <text evidence="7 11">Binds 1 [4Fe-4S] cluster per subunit.</text>
</comment>
<evidence type="ECO:0000313" key="14">
    <source>
        <dbReference type="Proteomes" id="UP000294855"/>
    </source>
</evidence>
<feature type="binding site" evidence="7 10">
    <location>
        <position position="359"/>
    </location>
    <ligand>
        <name>Mg(2+)</name>
        <dbReference type="ChEBI" id="CHEBI:18420"/>
    </ligand>
</feature>
<dbReference type="SUPFAM" id="SSF56235">
    <property type="entry name" value="N-terminal nucleophile aminohydrolases (Ntn hydrolases)"/>
    <property type="match status" value="1"/>
</dbReference>
<dbReference type="GO" id="GO:0004044">
    <property type="term" value="F:amidophosphoribosyltransferase activity"/>
    <property type="evidence" value="ECO:0007669"/>
    <property type="project" value="UniProtKB-UniRule"/>
</dbReference>
<evidence type="ECO:0000256" key="5">
    <source>
        <dbReference type="ARBA" id="ARBA00022755"/>
    </source>
</evidence>
<evidence type="ECO:0000259" key="12">
    <source>
        <dbReference type="PROSITE" id="PS51278"/>
    </source>
</evidence>
<keyword evidence="4 7" id="KW-0808">Transferase</keyword>
<dbReference type="PANTHER" id="PTHR11907">
    <property type="entry name" value="AMIDOPHOSPHORIBOSYLTRANSFERASE"/>
    <property type="match status" value="1"/>
</dbReference>
<comment type="pathway">
    <text evidence="1 7 8">Purine metabolism; IMP biosynthesis via de novo pathway; N(1)-(5-phospho-D-ribosyl)glycinamide from 5-phospho-alpha-D-ribose 1-diphosphate: step 1/2.</text>
</comment>
<dbReference type="SUPFAM" id="SSF53271">
    <property type="entry name" value="PRTase-like"/>
    <property type="match status" value="1"/>
</dbReference>
<name>A0A484F314_9EURY</name>
<keyword evidence="3 7" id="KW-0328">Glycosyltransferase</keyword>
<feature type="binding site" evidence="7 10">
    <location>
        <position position="360"/>
    </location>
    <ligand>
        <name>Mg(2+)</name>
        <dbReference type="ChEBI" id="CHEBI:18420"/>
    </ligand>
</feature>
<accession>A0A484F314</accession>
<dbReference type="InterPro" id="IPR017932">
    <property type="entry name" value="GATase_2_dom"/>
</dbReference>
<dbReference type="EC" id="2.4.2.14" evidence="7"/>
<dbReference type="InterPro" id="IPR029057">
    <property type="entry name" value="PRTase-like"/>
</dbReference>
<dbReference type="Pfam" id="PF13537">
    <property type="entry name" value="GATase_7"/>
    <property type="match status" value="1"/>
</dbReference>
<keyword evidence="6 7" id="KW-0315">Glutamine amidotransferase</keyword>
<dbReference type="Gene3D" id="3.60.20.10">
    <property type="entry name" value="Glutamine Phosphoribosylpyrophosphate, subunit 1, domain 1"/>
    <property type="match status" value="1"/>
</dbReference>
<protein>
    <recommendedName>
        <fullName evidence="7">Amidophosphoribosyltransferase</fullName>
        <shortName evidence="7">ATase</shortName>
        <ecNumber evidence="7">2.4.2.14</ecNumber>
    </recommendedName>
    <alternativeName>
        <fullName evidence="7">Glutamine phosphoribosylpyrophosphate amidotransferase</fullName>
        <shortName evidence="7">GPATase</shortName>
    </alternativeName>
</protein>
<feature type="binding site" evidence="7 11">
    <location>
        <position position="450"/>
    </location>
    <ligand>
        <name>[4Fe-4S] cluster</name>
        <dbReference type="ChEBI" id="CHEBI:49883"/>
    </ligand>
</feature>